<keyword evidence="2" id="KW-1003">Cell membrane</keyword>
<evidence type="ECO:0000313" key="11">
    <source>
        <dbReference type="Proteomes" id="UP000030321"/>
    </source>
</evidence>
<feature type="transmembrane region" description="Helical" evidence="8">
    <location>
        <begin position="308"/>
        <end position="326"/>
    </location>
</feature>
<keyword evidence="3" id="KW-0328">Glycosyltransferase</keyword>
<comment type="subcellular location">
    <subcellularLocation>
        <location evidence="1">Cell membrane</location>
        <topology evidence="1">Multi-pass membrane protein</topology>
    </subcellularLocation>
</comment>
<dbReference type="PANTHER" id="PTHR33908:SF3">
    <property type="entry name" value="UNDECAPRENYL PHOSPHATE-ALPHA-4-AMINO-4-DEOXY-L-ARABINOSE ARABINOSYL TRANSFERASE"/>
    <property type="match status" value="1"/>
</dbReference>
<feature type="transmembrane region" description="Helical" evidence="8">
    <location>
        <begin position="21"/>
        <end position="41"/>
    </location>
</feature>
<feature type="transmembrane region" description="Helical" evidence="8">
    <location>
        <begin position="332"/>
        <end position="351"/>
    </location>
</feature>
<keyword evidence="7 8" id="KW-0472">Membrane</keyword>
<evidence type="ECO:0000256" key="4">
    <source>
        <dbReference type="ARBA" id="ARBA00022679"/>
    </source>
</evidence>
<name>A0A0A1VQN5_MICAE</name>
<dbReference type="InterPro" id="IPR003342">
    <property type="entry name" value="ArnT-like_N"/>
</dbReference>
<dbReference type="GO" id="GO:0010041">
    <property type="term" value="P:response to iron(III) ion"/>
    <property type="evidence" value="ECO:0007669"/>
    <property type="project" value="TreeGrafter"/>
</dbReference>
<dbReference type="Pfam" id="PF02366">
    <property type="entry name" value="PMT"/>
    <property type="match status" value="1"/>
</dbReference>
<sequence>MNRQKFTWGYSGYKLRQRENFKEFLCLLGLLIAALIIYLVGLGNLPLRDWDEATIAQVAKEISQTPLEQLRWLFPSLWGDPYLNKPPLIHSLIGLTYHFWGINEANTRLIPAFFTALSVPLLYLLGREIFPARLPALLSALIYLTLLPVVRHGRLAMLDGAVLCFEMLMFVCLLRSRRDLRWSLGAGLGFALLCLTKGIMGLLLAGIGLIFLLWDTPRLLTSVYFWSGWLLGATPAFAWYSAQFWHYEREFLDSLFVQQLKRVSDDLDNHRGPFWYYLLEILKYSWPWLIFSVWGLHLARQEYLYSWAKLLLVWTGVYLLVVSVMATKLPWYILPIYPALALAAGYALAQLGNLPIDRPYHPIWSIILGIIGFVAGLLALMAYFPGNFAPIEPVHPLILLTLFSLSLTMVTTAILLARRSEQFSVVLLWGMLVSLFIFVNSPLWIWELNENFPVKPVASLVQKYVPADHPVYIAFAYERPSLNFYSGRRVFPLAAEELINHWQSHKQPYLIIDRQTKEATDLEGLKAIGSTDSGWFLVTKQ</sequence>
<feature type="transmembrane region" description="Helical" evidence="8">
    <location>
        <begin position="396"/>
        <end position="416"/>
    </location>
</feature>
<evidence type="ECO:0000256" key="6">
    <source>
        <dbReference type="ARBA" id="ARBA00022989"/>
    </source>
</evidence>
<protein>
    <submittedName>
        <fullName evidence="10">Glycosyl transferase, family 39</fullName>
    </submittedName>
</protein>
<dbReference type="AlphaFoldDB" id="A0A0A1VQN5"/>
<evidence type="ECO:0000256" key="3">
    <source>
        <dbReference type="ARBA" id="ARBA00022676"/>
    </source>
</evidence>
<dbReference type="PANTHER" id="PTHR33908">
    <property type="entry name" value="MANNOSYLTRANSFERASE YKCB-RELATED"/>
    <property type="match status" value="1"/>
</dbReference>
<dbReference type="GO" id="GO:0005886">
    <property type="term" value="C:plasma membrane"/>
    <property type="evidence" value="ECO:0007669"/>
    <property type="project" value="UniProtKB-SubCell"/>
</dbReference>
<feature type="transmembrane region" description="Helical" evidence="8">
    <location>
        <begin position="186"/>
        <end position="214"/>
    </location>
</feature>
<evidence type="ECO:0000256" key="2">
    <source>
        <dbReference type="ARBA" id="ARBA00022475"/>
    </source>
</evidence>
<dbReference type="RefSeq" id="WP_045357634.1">
    <property type="nucleotide sequence ID" value="NZ_BBPA01000018.1"/>
</dbReference>
<organism evidence="10 11">
    <name type="scientific">Microcystis aeruginosa NIES-44</name>
    <dbReference type="NCBI Taxonomy" id="449439"/>
    <lineage>
        <taxon>Bacteria</taxon>
        <taxon>Bacillati</taxon>
        <taxon>Cyanobacteriota</taxon>
        <taxon>Cyanophyceae</taxon>
        <taxon>Oscillatoriophycideae</taxon>
        <taxon>Chroococcales</taxon>
        <taxon>Microcystaceae</taxon>
        <taxon>Microcystis</taxon>
    </lineage>
</organism>
<feature type="transmembrane region" description="Helical" evidence="8">
    <location>
        <begin position="363"/>
        <end position="384"/>
    </location>
</feature>
<evidence type="ECO:0000256" key="1">
    <source>
        <dbReference type="ARBA" id="ARBA00004651"/>
    </source>
</evidence>
<dbReference type="GO" id="GO:0000030">
    <property type="term" value="F:mannosyltransferase activity"/>
    <property type="evidence" value="ECO:0007669"/>
    <property type="project" value="InterPro"/>
</dbReference>
<accession>A0A0A1VQN5</accession>
<evidence type="ECO:0000256" key="5">
    <source>
        <dbReference type="ARBA" id="ARBA00022692"/>
    </source>
</evidence>
<feature type="transmembrane region" description="Helical" evidence="8">
    <location>
        <begin position="132"/>
        <end position="150"/>
    </location>
</feature>
<keyword evidence="4 10" id="KW-0808">Transferase</keyword>
<comment type="caution">
    <text evidence="10">The sequence shown here is derived from an EMBL/GenBank/DDBJ whole genome shotgun (WGS) entry which is preliminary data.</text>
</comment>
<evidence type="ECO:0000313" key="10">
    <source>
        <dbReference type="EMBL" id="GAL92045.1"/>
    </source>
</evidence>
<feature type="transmembrane region" description="Helical" evidence="8">
    <location>
        <begin position="156"/>
        <end position="174"/>
    </location>
</feature>
<feature type="transmembrane region" description="Helical" evidence="8">
    <location>
        <begin position="274"/>
        <end position="296"/>
    </location>
</feature>
<proteinExistence type="predicted"/>
<dbReference type="InterPro" id="IPR050297">
    <property type="entry name" value="LipidA_mod_glycosyltrf_83"/>
</dbReference>
<reference evidence="11" key="1">
    <citation type="journal article" date="2015" name="Genome">
        <title>Whole Genome Sequence of the Non-Microcystin-Producing Microcystis aeruginosa Strain NIES-44.</title>
        <authorList>
            <person name="Okano K."/>
            <person name="Miyata N."/>
            <person name="Ozaki Y."/>
        </authorList>
    </citation>
    <scope>NUCLEOTIDE SEQUENCE [LARGE SCALE GENOMIC DNA]</scope>
    <source>
        <strain evidence="11">NIES-44</strain>
    </source>
</reference>
<keyword evidence="6 8" id="KW-1133">Transmembrane helix</keyword>
<dbReference type="GO" id="GO:0006493">
    <property type="term" value="P:protein O-linked glycosylation"/>
    <property type="evidence" value="ECO:0007669"/>
    <property type="project" value="InterPro"/>
</dbReference>
<feature type="domain" description="ArnT-like N-terminal" evidence="9">
    <location>
        <begin position="93"/>
        <end position="217"/>
    </location>
</feature>
<evidence type="ECO:0000256" key="7">
    <source>
        <dbReference type="ARBA" id="ARBA00023136"/>
    </source>
</evidence>
<gene>
    <name evidence="10" type="ORF">N44_00333</name>
</gene>
<dbReference type="GO" id="GO:0009103">
    <property type="term" value="P:lipopolysaccharide biosynthetic process"/>
    <property type="evidence" value="ECO:0007669"/>
    <property type="project" value="UniProtKB-ARBA"/>
</dbReference>
<evidence type="ECO:0000256" key="8">
    <source>
        <dbReference type="SAM" id="Phobius"/>
    </source>
</evidence>
<evidence type="ECO:0000259" key="9">
    <source>
        <dbReference type="Pfam" id="PF02366"/>
    </source>
</evidence>
<dbReference type="EMBL" id="BBPA01000018">
    <property type="protein sequence ID" value="GAL92045.1"/>
    <property type="molecule type" value="Genomic_DNA"/>
</dbReference>
<keyword evidence="5 8" id="KW-0812">Transmembrane</keyword>
<feature type="transmembrane region" description="Helical" evidence="8">
    <location>
        <begin position="423"/>
        <end position="446"/>
    </location>
</feature>
<dbReference type="GO" id="GO:0016763">
    <property type="term" value="F:pentosyltransferase activity"/>
    <property type="evidence" value="ECO:0007669"/>
    <property type="project" value="TreeGrafter"/>
</dbReference>
<dbReference type="Proteomes" id="UP000030321">
    <property type="component" value="Unassembled WGS sequence"/>
</dbReference>